<dbReference type="InterPro" id="IPR012334">
    <property type="entry name" value="Pectin_lyas_fold"/>
</dbReference>
<dbReference type="OrthoDB" id="7779284at2"/>
<evidence type="ECO:0000313" key="1">
    <source>
        <dbReference type="EMBL" id="SDE98515.1"/>
    </source>
</evidence>
<proteinExistence type="predicted"/>
<dbReference type="Gene3D" id="2.160.20.10">
    <property type="entry name" value="Single-stranded right-handed beta-helix, Pectin lyase-like"/>
    <property type="match status" value="2"/>
</dbReference>
<dbReference type="InterPro" id="IPR006626">
    <property type="entry name" value="PbH1"/>
</dbReference>
<evidence type="ECO:0000313" key="2">
    <source>
        <dbReference type="Proteomes" id="UP000198994"/>
    </source>
</evidence>
<sequence>MAAPVYALPISGTGPKRTTKALHDAAMQSVINALYSEIGAIATSLSAAGQFDASGGSFPSGAVRGTYYITSVAGTVDGETFAVGDWLLPLTNDASTSTFDENWTRGDYSKVIATVYDTPAALILSLEVSRGPGALWSTKSGLHYQEVTTGEHLTTAGGAKLKALPNADGWITTTQLGCYQDGVTDDYDVLSTVIGQGYDVLFTGICALSGGLHLTTDGQRAHGVMKQTCGTRATVEDQELGLQIGHITPHAAGNSIRHLSMDGRRTNETSWEGGALSARSSGIYLRSTSSDCVMEDLDIKSFTRHGICVLGTGHRIHNVKVDDCVADSIGIGSGQEASNVTRNIRLTALTLGTSHFRGGVEVNDGCHNIWVEDVEVTGSFSNGESIFAVNDHGRTGESNSRITFKGLKVNLDTYQDNVILFAIVSTEVEEALVHTDIVIDDVTAANVGVGFVINGDIDRVKIDRVNLPNARRFMNTNGDSATRTVKNVTVTKCSFKLQPGVSSGGGIRPQHTIGLTIDNCHFEDAQGSVMEIITGCDRIKFTNNTMVNCASNGTANWITTRSSNTNYPPADKGVLQITGNTFQDDNGNMAYAIRVAQSWKFGVITGNQIIGYSAAHGDILATDDAQTNYQVIENNPSLVAA</sequence>
<dbReference type="Proteomes" id="UP000198994">
    <property type="component" value="Unassembled WGS sequence"/>
</dbReference>
<dbReference type="SUPFAM" id="SSF51126">
    <property type="entry name" value="Pectin lyase-like"/>
    <property type="match status" value="2"/>
</dbReference>
<dbReference type="STRING" id="282683.SAMN04488105_110238"/>
<keyword evidence="2" id="KW-1185">Reference proteome</keyword>
<evidence type="ECO:0008006" key="3">
    <source>
        <dbReference type="Google" id="ProtNLM"/>
    </source>
</evidence>
<accession>A0A1G7HDL3</accession>
<reference evidence="2" key="1">
    <citation type="submission" date="2016-10" db="EMBL/GenBank/DDBJ databases">
        <authorList>
            <person name="Varghese N."/>
            <person name="Submissions S."/>
        </authorList>
    </citation>
    <scope>NUCLEOTIDE SEQUENCE [LARGE SCALE GENOMIC DNA]</scope>
    <source>
        <strain evidence="2">DSM 10146</strain>
    </source>
</reference>
<dbReference type="InterPro" id="IPR011050">
    <property type="entry name" value="Pectin_lyase_fold/virulence"/>
</dbReference>
<dbReference type="EMBL" id="FNAV01000010">
    <property type="protein sequence ID" value="SDE98515.1"/>
    <property type="molecule type" value="Genomic_DNA"/>
</dbReference>
<dbReference type="SMART" id="SM00710">
    <property type="entry name" value="PbH1"/>
    <property type="match status" value="7"/>
</dbReference>
<dbReference type="RefSeq" id="WP_089961234.1">
    <property type="nucleotide sequence ID" value="NZ_FNAV01000010.1"/>
</dbReference>
<dbReference type="AlphaFoldDB" id="A0A1G7HDL3"/>
<protein>
    <recommendedName>
        <fullName evidence="3">Right handed beta helix region</fullName>
    </recommendedName>
</protein>
<name>A0A1G7HDL3_9RHOB</name>
<gene>
    <name evidence="1" type="ORF">SAMN04488105_110238</name>
</gene>
<organism evidence="1 2">
    <name type="scientific">Salipiger thiooxidans</name>
    <dbReference type="NCBI Taxonomy" id="282683"/>
    <lineage>
        <taxon>Bacteria</taxon>
        <taxon>Pseudomonadati</taxon>
        <taxon>Pseudomonadota</taxon>
        <taxon>Alphaproteobacteria</taxon>
        <taxon>Rhodobacterales</taxon>
        <taxon>Roseobacteraceae</taxon>
        <taxon>Salipiger</taxon>
    </lineage>
</organism>